<name>D8QE49_SCHCM</name>
<evidence type="ECO:0000313" key="3">
    <source>
        <dbReference type="Proteomes" id="UP000007431"/>
    </source>
</evidence>
<proteinExistence type="predicted"/>
<gene>
    <name evidence="2" type="ORF">SCHCODRAFT_85885</name>
</gene>
<feature type="region of interest" description="Disordered" evidence="1">
    <location>
        <begin position="201"/>
        <end position="230"/>
    </location>
</feature>
<dbReference type="KEGG" id="scm:SCHCO_02691791"/>
<protein>
    <submittedName>
        <fullName evidence="2">Expressed protein</fullName>
    </submittedName>
</protein>
<dbReference type="AlphaFoldDB" id="D8QE49"/>
<dbReference type="GeneID" id="9591108"/>
<evidence type="ECO:0000313" key="2">
    <source>
        <dbReference type="EMBL" id="EFI94102.1"/>
    </source>
</evidence>
<keyword evidence="3" id="KW-1185">Reference proteome</keyword>
<reference evidence="2 3" key="1">
    <citation type="journal article" date="2010" name="Nat. Biotechnol.">
        <title>Genome sequence of the model mushroom Schizophyllum commune.</title>
        <authorList>
            <person name="Ohm R.A."/>
            <person name="de Jong J.F."/>
            <person name="Lugones L.G."/>
            <person name="Aerts A."/>
            <person name="Kothe E."/>
            <person name="Stajich J.E."/>
            <person name="de Vries R.P."/>
            <person name="Record E."/>
            <person name="Levasseur A."/>
            <person name="Baker S.E."/>
            <person name="Bartholomew K.A."/>
            <person name="Coutinho P.M."/>
            <person name="Erdmann S."/>
            <person name="Fowler T.J."/>
            <person name="Gathman A.C."/>
            <person name="Lombard V."/>
            <person name="Henrissat B."/>
            <person name="Knabe N."/>
            <person name="Kuees U."/>
            <person name="Lilly W.W."/>
            <person name="Lindquist E."/>
            <person name="Lucas S."/>
            <person name="Magnuson J.K."/>
            <person name="Piumi F."/>
            <person name="Raudaskoski M."/>
            <person name="Salamov A."/>
            <person name="Schmutz J."/>
            <person name="Schwarze F.W.M.R."/>
            <person name="vanKuyk P.A."/>
            <person name="Horton J.S."/>
            <person name="Grigoriev I.V."/>
            <person name="Woesten H.A.B."/>
        </authorList>
    </citation>
    <scope>NUCLEOTIDE SEQUENCE [LARGE SCALE GENOMIC DNA]</scope>
    <source>
        <strain evidence="3">H4-8 / FGSC 9210</strain>
    </source>
</reference>
<accession>D8QE49</accession>
<dbReference type="Proteomes" id="UP000007431">
    <property type="component" value="Unassembled WGS sequence"/>
</dbReference>
<feature type="compositionally biased region" description="Low complexity" evidence="1">
    <location>
        <begin position="66"/>
        <end position="82"/>
    </location>
</feature>
<dbReference type="VEuPathDB" id="FungiDB:SCHCODRAFT_02691791"/>
<evidence type="ECO:0000256" key="1">
    <source>
        <dbReference type="SAM" id="MobiDB-lite"/>
    </source>
</evidence>
<dbReference type="OrthoDB" id="3041941at2759"/>
<feature type="region of interest" description="Disordered" evidence="1">
    <location>
        <begin position="66"/>
        <end position="96"/>
    </location>
</feature>
<organism evidence="3">
    <name type="scientific">Schizophyllum commune (strain H4-8 / FGSC 9210)</name>
    <name type="common">Split gill fungus</name>
    <dbReference type="NCBI Taxonomy" id="578458"/>
    <lineage>
        <taxon>Eukaryota</taxon>
        <taxon>Fungi</taxon>
        <taxon>Dikarya</taxon>
        <taxon>Basidiomycota</taxon>
        <taxon>Agaricomycotina</taxon>
        <taxon>Agaricomycetes</taxon>
        <taxon>Agaricomycetidae</taxon>
        <taxon>Agaricales</taxon>
        <taxon>Schizophyllaceae</taxon>
        <taxon>Schizophyllum</taxon>
    </lineage>
</organism>
<dbReference type="InParanoid" id="D8QE49"/>
<sequence length="331" mass="35260">MGETRPADRWPFSPIVMLAFTVNNVAAHPHLQNLKSVVVGLERGADTVLLRRATTAPAVALTIDPASSATDSSDPAAPVSSAETTHEEGSANAPVVDLSNQSAVDLPTLLAYHPVATMLETSLHALLAVPRLRSLGTSGLPVDFALTAVGRRGSRLRHLTLKVDLQEELEMAYGAGQCGLDIEPQTGIDKEHVAAPVSTESAHVATESTGELNTVQSTSESRTVEPPPPVEPLPPAWRWLVHVRDFVGARLQPDDSGKAPHRLRSVTVEVLTGSSLQPSANIDAPSLHAATVPRPAIERTLREMHALGTRGIIKMVDGSGWEFDTKYPDGR</sequence>
<dbReference type="HOGENOM" id="CLU_839797_0_0_1"/>
<feature type="compositionally biased region" description="Polar residues" evidence="1">
    <location>
        <begin position="201"/>
        <end position="221"/>
    </location>
</feature>
<dbReference type="EMBL" id="GL377310">
    <property type="protein sequence ID" value="EFI94102.1"/>
    <property type="molecule type" value="Genomic_DNA"/>
</dbReference>